<dbReference type="Proteomes" id="UP000220629">
    <property type="component" value="Unassembled WGS sequence"/>
</dbReference>
<keyword evidence="1" id="KW-0472">Membrane</keyword>
<proteinExistence type="predicted"/>
<evidence type="ECO:0000313" key="3">
    <source>
        <dbReference type="Proteomes" id="UP000220629"/>
    </source>
</evidence>
<evidence type="ECO:0000256" key="1">
    <source>
        <dbReference type="SAM" id="Phobius"/>
    </source>
</evidence>
<keyword evidence="1" id="KW-0812">Transmembrane</keyword>
<accession>A0A2A7S8X3</accession>
<keyword evidence="1" id="KW-1133">Transmembrane helix</keyword>
<sequence>MKIFARLVLTLLLTLPIYVGVTALPWLSHWFDNGNGWDIAAPIFRALGSYGGEADEDYLYGSLLLISVFLALIISVLIVGGADRLLRRSSRKNV</sequence>
<protein>
    <submittedName>
        <fullName evidence="2">Uncharacterized protein</fullName>
    </submittedName>
</protein>
<organism evidence="2 3">
    <name type="scientific">Burkholderia gladioli</name>
    <name type="common">Pseudomonas marginata</name>
    <name type="synonym">Phytomonas marginata</name>
    <dbReference type="NCBI Taxonomy" id="28095"/>
    <lineage>
        <taxon>Bacteria</taxon>
        <taxon>Pseudomonadati</taxon>
        <taxon>Pseudomonadota</taxon>
        <taxon>Betaproteobacteria</taxon>
        <taxon>Burkholderiales</taxon>
        <taxon>Burkholderiaceae</taxon>
        <taxon>Burkholderia</taxon>
    </lineage>
</organism>
<gene>
    <name evidence="2" type="ORF">CRM94_37935</name>
</gene>
<dbReference type="RefSeq" id="WP_096749929.1">
    <property type="nucleotide sequence ID" value="NZ_CADEPO010000001.1"/>
</dbReference>
<comment type="caution">
    <text evidence="2">The sequence shown here is derived from an EMBL/GenBank/DDBJ whole genome shotgun (WGS) entry which is preliminary data.</text>
</comment>
<feature type="transmembrane region" description="Helical" evidence="1">
    <location>
        <begin position="58"/>
        <end position="82"/>
    </location>
</feature>
<dbReference type="AlphaFoldDB" id="A0A2A7S8X3"/>
<dbReference type="EMBL" id="PDDY01000004">
    <property type="protein sequence ID" value="PEH39998.1"/>
    <property type="molecule type" value="Genomic_DNA"/>
</dbReference>
<reference evidence="3" key="1">
    <citation type="submission" date="2017-09" db="EMBL/GenBank/DDBJ databases">
        <title>FDA dAtabase for Regulatory Grade micrObial Sequences (FDA-ARGOS): Supporting development and validation of Infectious Disease Dx tests.</title>
        <authorList>
            <person name="Minogue T."/>
            <person name="Wolcott M."/>
            <person name="Wasieloski L."/>
            <person name="Aguilar W."/>
            <person name="Moore D."/>
            <person name="Tallon L."/>
            <person name="Sadzewicz L."/>
            <person name="Ott S."/>
            <person name="Zhao X."/>
            <person name="Nagaraj S."/>
            <person name="Vavikolanu K."/>
            <person name="Aluvathingal J."/>
            <person name="Nadendla S."/>
            <person name="Sichtig H."/>
        </authorList>
    </citation>
    <scope>NUCLEOTIDE SEQUENCE [LARGE SCALE GENOMIC DNA]</scope>
    <source>
        <strain evidence="3">FDAARGOS_390</strain>
    </source>
</reference>
<evidence type="ECO:0000313" key="2">
    <source>
        <dbReference type="EMBL" id="PEH39998.1"/>
    </source>
</evidence>
<name>A0A2A7S8X3_BURGA</name>